<dbReference type="InterPro" id="IPR036412">
    <property type="entry name" value="HAD-like_sf"/>
</dbReference>
<dbReference type="GO" id="GO:0016787">
    <property type="term" value="F:hydrolase activity"/>
    <property type="evidence" value="ECO:0007669"/>
    <property type="project" value="UniProtKB-KW"/>
</dbReference>
<comment type="caution">
    <text evidence="2">The sequence shown here is derived from an EMBL/GenBank/DDBJ whole genome shotgun (WGS) entry which is preliminary data.</text>
</comment>
<organism evidence="2 3">
    <name type="scientific">Myceligenerans indicum</name>
    <dbReference type="NCBI Taxonomy" id="2593663"/>
    <lineage>
        <taxon>Bacteria</taxon>
        <taxon>Bacillati</taxon>
        <taxon>Actinomycetota</taxon>
        <taxon>Actinomycetes</taxon>
        <taxon>Micrococcales</taxon>
        <taxon>Promicromonosporaceae</taxon>
        <taxon>Myceligenerans</taxon>
    </lineage>
</organism>
<proteinExistence type="predicted"/>
<evidence type="ECO:0000313" key="2">
    <source>
        <dbReference type="EMBL" id="MBL0886894.1"/>
    </source>
</evidence>
<dbReference type="Pfam" id="PF08282">
    <property type="entry name" value="Hydrolase_3"/>
    <property type="match status" value="1"/>
</dbReference>
<reference evidence="2 3" key="1">
    <citation type="journal article" date="2021" name="Arch. Microbiol.">
        <title>Myceligenerans indicum sp. nov., an actinobacterium isolated from mangrove sediment of Sundarbans, India.</title>
        <authorList>
            <person name="Asha K."/>
            <person name="Bhadury P."/>
        </authorList>
    </citation>
    <scope>NUCLEOTIDE SEQUENCE [LARGE SCALE GENOMIC DNA]</scope>
    <source>
        <strain evidence="2 3">I2</strain>
    </source>
</reference>
<keyword evidence="3" id="KW-1185">Reference proteome</keyword>
<gene>
    <name evidence="2" type="ORF">HGK34_11495</name>
</gene>
<dbReference type="RefSeq" id="WP_201847326.1">
    <property type="nucleotide sequence ID" value="NZ_JABBYC010000018.1"/>
</dbReference>
<accession>A0ABS1LL92</accession>
<dbReference type="Gene3D" id="3.30.1240.10">
    <property type="match status" value="1"/>
</dbReference>
<sequence>MSPAGGTAAIDGVTWSIARLVMLDIDAHLAATDQRISADTVGTLELVRAAGHTVLLSTDRSLLGLLRLAARFGVREGYAICSHGALTVRLDPGMPSGYEAVRAVTFDLAALILQLEDLQLLSEVSIAAEDVGRGWRVNRRFESGLHGPQEQVPLTRLRGGPTTLARLHTAGISEYAAVLAAGTGLTVTPTGPDSCDVHAPDVSSTAAGDAVRDRLDLPAHTTTAVRDSLNDSVRSLIPPDALRPGLSPLAAQLTAAVTTVTPATAGPVPEMVVRVWHGDDVRLAGAEVWTRRKHGWVRHAPIPAGRGTTMRDIEHAALDAGLTFPRGSEGRRRPWWRSTANDGPPAGFELPLDGT</sequence>
<dbReference type="Proteomes" id="UP000675409">
    <property type="component" value="Unassembled WGS sequence"/>
</dbReference>
<dbReference type="InterPro" id="IPR023214">
    <property type="entry name" value="HAD_sf"/>
</dbReference>
<evidence type="ECO:0000313" key="3">
    <source>
        <dbReference type="Proteomes" id="UP000675409"/>
    </source>
</evidence>
<dbReference type="Gene3D" id="3.40.50.1000">
    <property type="entry name" value="HAD superfamily/HAD-like"/>
    <property type="match status" value="1"/>
</dbReference>
<dbReference type="EMBL" id="JABBYC010000018">
    <property type="protein sequence ID" value="MBL0886894.1"/>
    <property type="molecule type" value="Genomic_DNA"/>
</dbReference>
<feature type="region of interest" description="Disordered" evidence="1">
    <location>
        <begin position="324"/>
        <end position="355"/>
    </location>
</feature>
<evidence type="ECO:0000256" key="1">
    <source>
        <dbReference type="SAM" id="MobiDB-lite"/>
    </source>
</evidence>
<protein>
    <submittedName>
        <fullName evidence="2">HAD hydrolase family protein</fullName>
    </submittedName>
</protein>
<keyword evidence="2" id="KW-0378">Hydrolase</keyword>
<name>A0ABS1LL92_9MICO</name>
<dbReference type="SUPFAM" id="SSF56784">
    <property type="entry name" value="HAD-like"/>
    <property type="match status" value="1"/>
</dbReference>